<evidence type="ECO:0000256" key="1">
    <source>
        <dbReference type="ARBA" id="ARBA00008635"/>
    </source>
</evidence>
<dbReference type="InterPro" id="IPR007837">
    <property type="entry name" value="DinB"/>
</dbReference>
<comment type="similarity">
    <text evidence="1">Belongs to the DinB family.</text>
</comment>
<evidence type="ECO:0000313" key="4">
    <source>
        <dbReference type="Proteomes" id="UP001165367"/>
    </source>
</evidence>
<name>A0ABS9KN14_9BACT</name>
<evidence type="ECO:0000313" key="3">
    <source>
        <dbReference type="EMBL" id="MCG2613713.1"/>
    </source>
</evidence>
<keyword evidence="4" id="KW-1185">Reference proteome</keyword>
<dbReference type="RefSeq" id="WP_237869376.1">
    <property type="nucleotide sequence ID" value="NZ_JAKLTR010000003.1"/>
</dbReference>
<dbReference type="SUPFAM" id="SSF109854">
    <property type="entry name" value="DinB/YfiT-like putative metalloenzymes"/>
    <property type="match status" value="1"/>
</dbReference>
<dbReference type="Gene3D" id="1.20.120.450">
    <property type="entry name" value="dinb family like domain"/>
    <property type="match status" value="1"/>
</dbReference>
<keyword evidence="2" id="KW-0479">Metal-binding</keyword>
<dbReference type="InterPro" id="IPR034660">
    <property type="entry name" value="DinB/YfiT-like"/>
</dbReference>
<proteinExistence type="inferred from homology"/>
<evidence type="ECO:0000256" key="2">
    <source>
        <dbReference type="ARBA" id="ARBA00022723"/>
    </source>
</evidence>
<comment type="caution">
    <text evidence="3">The sequence shown here is derived from an EMBL/GenBank/DDBJ whole genome shotgun (WGS) entry which is preliminary data.</text>
</comment>
<organism evidence="3 4">
    <name type="scientific">Terrimonas ginsenosidimutans</name>
    <dbReference type="NCBI Taxonomy" id="2908004"/>
    <lineage>
        <taxon>Bacteria</taxon>
        <taxon>Pseudomonadati</taxon>
        <taxon>Bacteroidota</taxon>
        <taxon>Chitinophagia</taxon>
        <taxon>Chitinophagales</taxon>
        <taxon>Chitinophagaceae</taxon>
        <taxon>Terrimonas</taxon>
    </lineage>
</organism>
<dbReference type="EMBL" id="JAKLTR010000003">
    <property type="protein sequence ID" value="MCG2613713.1"/>
    <property type="molecule type" value="Genomic_DNA"/>
</dbReference>
<protein>
    <submittedName>
        <fullName evidence="3">Damage-inducible protein DinB</fullName>
    </submittedName>
</protein>
<dbReference type="Proteomes" id="UP001165367">
    <property type="component" value="Unassembled WGS sequence"/>
</dbReference>
<accession>A0ABS9KN14</accession>
<dbReference type="Pfam" id="PF05163">
    <property type="entry name" value="DinB"/>
    <property type="match status" value="1"/>
</dbReference>
<reference evidence="3" key="1">
    <citation type="submission" date="2022-01" db="EMBL/GenBank/DDBJ databases">
        <authorList>
            <person name="Jo J.-H."/>
            <person name="Im W.-T."/>
        </authorList>
    </citation>
    <scope>NUCLEOTIDE SEQUENCE</scope>
    <source>
        <strain evidence="3">NA20</strain>
    </source>
</reference>
<gene>
    <name evidence="3" type="ORF">LZZ85_05450</name>
</gene>
<sequence length="169" mass="19599">MTTTMSKTTTQTNSTQPISITPEVMLAYWQDERLQTRQLIESFPEDHLFFYSMDGMKPFSELAWEIISMSIPAAIGITSGHWQPTGSFSRSWNTIAKPLNKKDLLTRWDDTTEEINRLWENMPIERLNEKQTVFGLGSGPVYSFVLRYIDQEIQHRCQGILYLKSLSLK</sequence>